<feature type="region of interest" description="Disordered" evidence="1">
    <location>
        <begin position="233"/>
        <end position="266"/>
    </location>
</feature>
<sequence length="968" mass="110780">MTTYASSLFQLYIPAAVVRSSARQYAYAVSETLEKIAVSNYWRRNLTDDDKTLKFLIGQGEYYWDLPQLKELIVFIRIILLRTHPYVVSRYPRLTRLVLKNLREGYNLDKVVYWVPTELPQLEVIHLLGSPAIALHPNILHSPAQLKDLRLEMSINWYSTAYISPAEELDSDDDYHIGWLQMLASTPNFELFHVWMQSLSGDYRRTIEIADLIEPRYHHPALDRFLDQDQQRRRRIEEQQQHGVDGGGDVDGSVLNNSSSDIEHEREEDDKIWKDFKYVNVPALKHFHLQGPWSLDSRVLDILFLKVAPGLEYVYMSTRDSPQYVRRLQLIATLLLSVPKTHITDLLRATFPQVHAHQERYSAPFAPYHSFLTNVRVQYCSDLSQGRLFDERNPPSQELVDYMTEQGLEGRYFAEAPLTRLAEDTRWRVCNNALTQDIRRDLTWALCSNPEHVRSLVIPISDIARYLTLVCRFKILSDVTFALNRQLHNEDVDLNDLTPEERTVLDQQLKERARHLDQMILFVRELQQHHSGVLRTASCPPVSPLNEECPDEYEAQLLRLLPPLIDPQHLDDGNWPQFANKVGDSNLSLVRSIRRLMFKKGTLPLARLLEQIPFLHRCRSLESIQGASVAEDVFQWAVDERRQHDVDIAAGRSPQQPLVPLKDVDITNGRPSDGRLLNDIGFAFGNTLTSLSFSSFSVDGNPNDLEVSADCLVGSHPSSPSWNAPRLSYLFIGTDFNFLRISPNLLAQCPQLTTIMLDDRRQEYSFSDITQWQPAELRHLQSLKLRGSPALSFYPDTLRTTRNLRYLDVTKLDTNGLTYIPPAAEHTELEDDSARISSSEAATTLSSAGRPVWTWDWYLPMLTHLQLDSEFAYGFQFKFLQQSISSLHKRAAGVKDHFQNTQGSLALEGAQGDDGDSNDNDSLGFQSEYIHLPLLEILFGGLGLHNVEAAAETEEGKSLGSRYTRVVF</sequence>
<protein>
    <submittedName>
        <fullName evidence="2">Uncharacterized protein</fullName>
    </submittedName>
</protein>
<dbReference type="AlphaFoldDB" id="A0A9P5VBQ2"/>
<evidence type="ECO:0000256" key="1">
    <source>
        <dbReference type="SAM" id="MobiDB-lite"/>
    </source>
</evidence>
<organism evidence="2 3">
    <name type="scientific">Linnemannia schmuckeri</name>
    <dbReference type="NCBI Taxonomy" id="64567"/>
    <lineage>
        <taxon>Eukaryota</taxon>
        <taxon>Fungi</taxon>
        <taxon>Fungi incertae sedis</taxon>
        <taxon>Mucoromycota</taxon>
        <taxon>Mortierellomycotina</taxon>
        <taxon>Mortierellomycetes</taxon>
        <taxon>Mortierellales</taxon>
        <taxon>Mortierellaceae</taxon>
        <taxon>Linnemannia</taxon>
    </lineage>
</organism>
<keyword evidence="3" id="KW-1185">Reference proteome</keyword>
<name>A0A9P5VBQ2_9FUNG</name>
<comment type="caution">
    <text evidence="2">The sequence shown here is derived from an EMBL/GenBank/DDBJ whole genome shotgun (WGS) entry which is preliminary data.</text>
</comment>
<dbReference type="Proteomes" id="UP000748756">
    <property type="component" value="Unassembled WGS sequence"/>
</dbReference>
<evidence type="ECO:0000313" key="3">
    <source>
        <dbReference type="Proteomes" id="UP000748756"/>
    </source>
</evidence>
<gene>
    <name evidence="2" type="ORF">BG015_006129</name>
</gene>
<proteinExistence type="predicted"/>
<evidence type="ECO:0000313" key="2">
    <source>
        <dbReference type="EMBL" id="KAF9151857.1"/>
    </source>
</evidence>
<dbReference type="EMBL" id="JAAAUQ010000288">
    <property type="protein sequence ID" value="KAF9151857.1"/>
    <property type="molecule type" value="Genomic_DNA"/>
</dbReference>
<reference evidence="2" key="1">
    <citation type="journal article" date="2020" name="Fungal Divers.">
        <title>Resolving the Mortierellaceae phylogeny through synthesis of multi-gene phylogenetics and phylogenomics.</title>
        <authorList>
            <person name="Vandepol N."/>
            <person name="Liber J."/>
            <person name="Desiro A."/>
            <person name="Na H."/>
            <person name="Kennedy M."/>
            <person name="Barry K."/>
            <person name="Grigoriev I.V."/>
            <person name="Miller A.N."/>
            <person name="O'Donnell K."/>
            <person name="Stajich J.E."/>
            <person name="Bonito G."/>
        </authorList>
    </citation>
    <scope>NUCLEOTIDE SEQUENCE</scope>
    <source>
        <strain evidence="2">NRRL 6426</strain>
    </source>
</reference>
<dbReference type="OrthoDB" id="2423977at2759"/>
<dbReference type="Gene3D" id="3.80.10.10">
    <property type="entry name" value="Ribonuclease Inhibitor"/>
    <property type="match status" value="1"/>
</dbReference>
<accession>A0A9P5VBQ2</accession>
<dbReference type="SUPFAM" id="SSF52058">
    <property type="entry name" value="L domain-like"/>
    <property type="match status" value="1"/>
</dbReference>
<dbReference type="InterPro" id="IPR032675">
    <property type="entry name" value="LRR_dom_sf"/>
</dbReference>